<keyword evidence="11" id="KW-0479">Metal-binding</keyword>
<dbReference type="EMBL" id="EF164804">
    <property type="protein sequence ID" value="ABO82465.1"/>
    <property type="molecule type" value="Genomic_DNA"/>
</dbReference>
<dbReference type="GO" id="GO:0004222">
    <property type="term" value="F:metalloendopeptidase activity"/>
    <property type="evidence" value="ECO:0007669"/>
    <property type="project" value="InterPro"/>
</dbReference>
<evidence type="ECO:0000256" key="10">
    <source>
        <dbReference type="ARBA" id="ARBA00023136"/>
    </source>
</evidence>
<dbReference type="InterPro" id="IPR036034">
    <property type="entry name" value="PDZ_sf"/>
</dbReference>
<dbReference type="Gene3D" id="2.30.42.10">
    <property type="match status" value="1"/>
</dbReference>
<dbReference type="InterPro" id="IPR041489">
    <property type="entry name" value="PDZ_6"/>
</dbReference>
<dbReference type="CDD" id="cd06163">
    <property type="entry name" value="S2P-M50_PDZ_RseP-like"/>
    <property type="match status" value="1"/>
</dbReference>
<proteinExistence type="inferred from homology"/>
<keyword evidence="8 11" id="KW-1133">Transmembrane helix</keyword>
<comment type="cofactor">
    <cofactor evidence="1 11">
        <name>Zn(2+)</name>
        <dbReference type="ChEBI" id="CHEBI:29105"/>
    </cofactor>
</comment>
<feature type="transmembrane region" description="Helical" evidence="11">
    <location>
        <begin position="273"/>
        <end position="298"/>
    </location>
</feature>
<dbReference type="AlphaFoldDB" id="A6Y972"/>
<sequence>MFWLDCFLLYTVSLIIIVVIGQFGHYMVARLCNIRVLSFSVGFGPELIGITSRSGVRWKVSLIPLGGYVSFSEDEKDMRSFFCAAPWKKILTVLAGPLANCVMAILFFTFFFYNTGVMKPVVSNVSPASPAAIAGVKKGDCIISLDGITVSAFEEVAPYVRENPLHEISLVLYREHVGVLHLKVMPRLQDTVDRFGIKRQVPSVGISFSYDETKLHSRTVLQSFSRGLDEISSITRGFLGVLSSAFGKDTRLNQISGPVGIARIAKNFFDHGFNAYIAFLAMFSWAIGFMNLLPIPILDGGHLITFLLEMIRGKSLGVSVTRVITRMGLCIILFLFFLGIRNDIYGLMQ</sequence>
<comment type="similarity">
    <text evidence="3 11">Belongs to the peptidase M50B family.</text>
</comment>
<gene>
    <name evidence="13" type="primary">zmpA</name>
</gene>
<dbReference type="Pfam" id="PF17820">
    <property type="entry name" value="PDZ_6"/>
    <property type="match status" value="1"/>
</dbReference>
<dbReference type="Pfam" id="PF02163">
    <property type="entry name" value="Peptidase_M50"/>
    <property type="match status" value="1"/>
</dbReference>
<evidence type="ECO:0000256" key="9">
    <source>
        <dbReference type="ARBA" id="ARBA00023049"/>
    </source>
</evidence>
<dbReference type="SUPFAM" id="SSF50156">
    <property type="entry name" value="PDZ domain-like"/>
    <property type="match status" value="1"/>
</dbReference>
<keyword evidence="7 11" id="KW-0862">Zinc</keyword>
<comment type="subcellular location">
    <subcellularLocation>
        <location evidence="2">Membrane</location>
        <topology evidence="2">Multi-pass membrane protein</topology>
    </subcellularLocation>
</comment>
<organism evidence="13">
    <name type="scientific">Liberibacter asiaticus</name>
    <name type="common">Citrus greening disease</name>
    <name type="synonym">Liberobacter asiaticum</name>
    <dbReference type="NCBI Taxonomy" id="34021"/>
    <lineage>
        <taxon>Bacteria</taxon>
        <taxon>Pseudomonadati</taxon>
        <taxon>Pseudomonadota</taxon>
        <taxon>Alphaproteobacteria</taxon>
        <taxon>Hyphomicrobiales</taxon>
        <taxon>Rhizobiaceae</taxon>
        <taxon>Liberibacter</taxon>
    </lineage>
</organism>
<protein>
    <recommendedName>
        <fullName evidence="11">Zinc metalloprotease</fullName>
        <ecNumber evidence="11">3.4.24.-</ecNumber>
    </recommendedName>
</protein>
<dbReference type="SMART" id="SM00228">
    <property type="entry name" value="PDZ"/>
    <property type="match status" value="1"/>
</dbReference>
<dbReference type="EC" id="3.4.24.-" evidence="11"/>
<dbReference type="GO" id="GO:0016020">
    <property type="term" value="C:membrane"/>
    <property type="evidence" value="ECO:0007669"/>
    <property type="project" value="UniProtKB-SubCell"/>
</dbReference>
<accession>A6Y972</accession>
<keyword evidence="4 13" id="KW-0645">Protease</keyword>
<dbReference type="GO" id="GO:0006508">
    <property type="term" value="P:proteolysis"/>
    <property type="evidence" value="ECO:0007669"/>
    <property type="project" value="UniProtKB-KW"/>
</dbReference>
<name>A6Y972_LIBAS</name>
<keyword evidence="9 11" id="KW-0482">Metalloprotease</keyword>
<feature type="domain" description="PDZ" evidence="12">
    <location>
        <begin position="108"/>
        <end position="176"/>
    </location>
</feature>
<evidence type="ECO:0000256" key="2">
    <source>
        <dbReference type="ARBA" id="ARBA00004141"/>
    </source>
</evidence>
<feature type="transmembrane region" description="Helical" evidence="11">
    <location>
        <begin position="318"/>
        <end position="340"/>
    </location>
</feature>
<evidence type="ECO:0000256" key="8">
    <source>
        <dbReference type="ARBA" id="ARBA00022989"/>
    </source>
</evidence>
<evidence type="ECO:0000256" key="5">
    <source>
        <dbReference type="ARBA" id="ARBA00022692"/>
    </source>
</evidence>
<dbReference type="GO" id="GO:0046872">
    <property type="term" value="F:metal ion binding"/>
    <property type="evidence" value="ECO:0007669"/>
    <property type="project" value="UniProtKB-KW"/>
</dbReference>
<reference evidence="13" key="1">
    <citation type="journal article" date="2008" name="Mol. Cell. Probes">
        <title>Acquisition of uncharacterized sequences from Candidatus liberibacter, an unculturable bacterium, using an improved genomic walking method.</title>
        <authorList>
            <person name="Lin H."/>
            <person name="Doddapaneni H."/>
            <person name="Bai X."/>
            <person name="Yao J."/>
            <person name="Zhao X."/>
            <person name="Civerolo E.L."/>
        </authorList>
    </citation>
    <scope>NUCLEOTIDE SEQUENCE</scope>
    <source>
        <strain evidence="13">GuangXi-GL-1</strain>
    </source>
</reference>
<keyword evidence="5 11" id="KW-0812">Transmembrane</keyword>
<dbReference type="NCBIfam" id="TIGR00054">
    <property type="entry name" value="RIP metalloprotease RseP"/>
    <property type="match status" value="1"/>
</dbReference>
<evidence type="ECO:0000259" key="12">
    <source>
        <dbReference type="SMART" id="SM00228"/>
    </source>
</evidence>
<dbReference type="PANTHER" id="PTHR42837">
    <property type="entry name" value="REGULATOR OF SIGMA-E PROTEASE RSEP"/>
    <property type="match status" value="1"/>
</dbReference>
<dbReference type="InterPro" id="IPR008915">
    <property type="entry name" value="Peptidase_M50"/>
</dbReference>
<keyword evidence="10 11" id="KW-0472">Membrane</keyword>
<evidence type="ECO:0000256" key="7">
    <source>
        <dbReference type="ARBA" id="ARBA00022833"/>
    </source>
</evidence>
<feature type="transmembrane region" description="Helical" evidence="11">
    <location>
        <begin position="90"/>
        <end position="113"/>
    </location>
</feature>
<evidence type="ECO:0000256" key="1">
    <source>
        <dbReference type="ARBA" id="ARBA00001947"/>
    </source>
</evidence>
<evidence type="ECO:0000313" key="13">
    <source>
        <dbReference type="EMBL" id="ABO82465.1"/>
    </source>
</evidence>
<dbReference type="CDD" id="cd23081">
    <property type="entry name" value="cpPDZ_EcRseP-like"/>
    <property type="match status" value="1"/>
</dbReference>
<dbReference type="InterPro" id="IPR004387">
    <property type="entry name" value="Pept_M50_Zn"/>
</dbReference>
<evidence type="ECO:0000256" key="3">
    <source>
        <dbReference type="ARBA" id="ARBA00007931"/>
    </source>
</evidence>
<dbReference type="PANTHER" id="PTHR42837:SF2">
    <property type="entry name" value="MEMBRANE METALLOPROTEASE ARASP2, CHLOROPLASTIC-RELATED"/>
    <property type="match status" value="1"/>
</dbReference>
<evidence type="ECO:0000256" key="11">
    <source>
        <dbReference type="RuleBase" id="RU362031"/>
    </source>
</evidence>
<feature type="transmembrane region" description="Helical" evidence="11">
    <location>
        <begin position="7"/>
        <end position="28"/>
    </location>
</feature>
<evidence type="ECO:0000256" key="4">
    <source>
        <dbReference type="ARBA" id="ARBA00022670"/>
    </source>
</evidence>
<dbReference type="InterPro" id="IPR001478">
    <property type="entry name" value="PDZ"/>
</dbReference>
<evidence type="ECO:0000256" key="6">
    <source>
        <dbReference type="ARBA" id="ARBA00022801"/>
    </source>
</evidence>
<keyword evidence="6 11" id="KW-0378">Hydrolase</keyword>